<dbReference type="RefSeq" id="WP_281241318.1">
    <property type="nucleotide sequence ID" value="NZ_FNQP01000011.1"/>
</dbReference>
<accession>A0A1H4D3G1</accession>
<sequence>MAGLRLGLGIIMVLLAGMVCADEKNVRLVEAQQLHRATRLR</sequence>
<evidence type="ECO:0000313" key="2">
    <source>
        <dbReference type="Proteomes" id="UP000199397"/>
    </source>
</evidence>
<keyword evidence="2" id="KW-1185">Reference proteome</keyword>
<reference evidence="1 2" key="1">
    <citation type="submission" date="2016-10" db="EMBL/GenBank/DDBJ databases">
        <authorList>
            <person name="de Groot N.N."/>
        </authorList>
    </citation>
    <scope>NUCLEOTIDE SEQUENCE [LARGE SCALE GENOMIC DNA]</scope>
    <source>
        <strain evidence="1 2">DSM 21228</strain>
    </source>
</reference>
<proteinExistence type="predicted"/>
<protein>
    <submittedName>
        <fullName evidence="1">Uncharacterized protein</fullName>
    </submittedName>
</protein>
<evidence type="ECO:0000313" key="1">
    <source>
        <dbReference type="EMBL" id="SEA67118.1"/>
    </source>
</evidence>
<dbReference type="AlphaFoldDB" id="A0A1H4D3G1"/>
<gene>
    <name evidence="1" type="ORF">SAMN05660964_02137</name>
</gene>
<dbReference type="Proteomes" id="UP000199397">
    <property type="component" value="Unassembled WGS sequence"/>
</dbReference>
<organism evidence="1 2">
    <name type="scientific">Thiothrix caldifontis</name>
    <dbReference type="NCBI Taxonomy" id="525918"/>
    <lineage>
        <taxon>Bacteria</taxon>
        <taxon>Pseudomonadati</taxon>
        <taxon>Pseudomonadota</taxon>
        <taxon>Gammaproteobacteria</taxon>
        <taxon>Thiotrichales</taxon>
        <taxon>Thiotrichaceae</taxon>
        <taxon>Thiothrix</taxon>
    </lineage>
</organism>
<dbReference type="EMBL" id="FNQP01000011">
    <property type="protein sequence ID" value="SEA67118.1"/>
    <property type="molecule type" value="Genomic_DNA"/>
</dbReference>
<dbReference type="STRING" id="525918.SAMN05660964_02137"/>
<name>A0A1H4D3G1_9GAMM</name>